<feature type="chain" id="PRO_5042113987" evidence="2">
    <location>
        <begin position="28"/>
        <end position="106"/>
    </location>
</feature>
<feature type="signal peptide" evidence="2">
    <location>
        <begin position="1"/>
        <end position="27"/>
    </location>
</feature>
<keyword evidence="1" id="KW-1133">Transmembrane helix</keyword>
<accession>A0AAF3J8W4</accession>
<keyword evidence="3" id="KW-1185">Reference proteome</keyword>
<dbReference type="WBParaSite" id="MBELARI_LOCUS3730">
    <property type="protein sequence ID" value="MBELARI_LOCUS3730"/>
    <property type="gene ID" value="MBELARI_LOCUS3730"/>
</dbReference>
<proteinExistence type="predicted"/>
<organism evidence="3 4">
    <name type="scientific">Mesorhabditis belari</name>
    <dbReference type="NCBI Taxonomy" id="2138241"/>
    <lineage>
        <taxon>Eukaryota</taxon>
        <taxon>Metazoa</taxon>
        <taxon>Ecdysozoa</taxon>
        <taxon>Nematoda</taxon>
        <taxon>Chromadorea</taxon>
        <taxon>Rhabditida</taxon>
        <taxon>Rhabditina</taxon>
        <taxon>Rhabditomorpha</taxon>
        <taxon>Rhabditoidea</taxon>
        <taxon>Rhabditidae</taxon>
        <taxon>Mesorhabditinae</taxon>
        <taxon>Mesorhabditis</taxon>
    </lineage>
</organism>
<dbReference type="AlphaFoldDB" id="A0AAF3J8W4"/>
<dbReference type="Proteomes" id="UP000887575">
    <property type="component" value="Unassembled WGS sequence"/>
</dbReference>
<keyword evidence="2" id="KW-0732">Signal</keyword>
<reference evidence="4" key="1">
    <citation type="submission" date="2024-02" db="UniProtKB">
        <authorList>
            <consortium name="WormBaseParasite"/>
        </authorList>
    </citation>
    <scope>IDENTIFICATION</scope>
</reference>
<feature type="transmembrane region" description="Helical" evidence="1">
    <location>
        <begin position="51"/>
        <end position="75"/>
    </location>
</feature>
<name>A0AAF3J8W4_9BILA</name>
<evidence type="ECO:0000256" key="2">
    <source>
        <dbReference type="SAM" id="SignalP"/>
    </source>
</evidence>
<keyword evidence="1" id="KW-0472">Membrane</keyword>
<evidence type="ECO:0000313" key="4">
    <source>
        <dbReference type="WBParaSite" id="MBELARI_LOCUS3730"/>
    </source>
</evidence>
<keyword evidence="1" id="KW-0812">Transmembrane</keyword>
<evidence type="ECO:0000313" key="3">
    <source>
        <dbReference type="Proteomes" id="UP000887575"/>
    </source>
</evidence>
<protein>
    <submittedName>
        <fullName evidence="4">Uncharacterized protein</fullName>
    </submittedName>
</protein>
<sequence>MRYKLFEGRQVIGLLAILFCFTNLVYSQDRANTTTTINTTTTPGDTNPALKLIIIIVIPTLAITVICIVCVVIGVRKTRNSGRKWWKIYENGRQPTASQLENADPQ</sequence>
<evidence type="ECO:0000256" key="1">
    <source>
        <dbReference type="SAM" id="Phobius"/>
    </source>
</evidence>